<name>A0A9D2I388_9LACT</name>
<dbReference type="GO" id="GO:0005829">
    <property type="term" value="C:cytosol"/>
    <property type="evidence" value="ECO:0007669"/>
    <property type="project" value="TreeGrafter"/>
</dbReference>
<keyword evidence="2" id="KW-0312">Gluconeogenesis</keyword>
<evidence type="ECO:0000256" key="3">
    <source>
        <dbReference type="ARBA" id="ARBA00023152"/>
    </source>
</evidence>
<reference evidence="5" key="1">
    <citation type="journal article" date="2021" name="PeerJ">
        <title>Extensive microbial diversity within the chicken gut microbiome revealed by metagenomics and culture.</title>
        <authorList>
            <person name="Gilroy R."/>
            <person name="Ravi A."/>
            <person name="Getino M."/>
            <person name="Pursley I."/>
            <person name="Horton D.L."/>
            <person name="Alikhan N.F."/>
            <person name="Baker D."/>
            <person name="Gharbi K."/>
            <person name="Hall N."/>
            <person name="Watson M."/>
            <person name="Adriaenssens E.M."/>
            <person name="Foster-Nyarko E."/>
            <person name="Jarju S."/>
            <person name="Secka A."/>
            <person name="Antonio M."/>
            <person name="Oren A."/>
            <person name="Chaudhuri R.R."/>
            <person name="La Ragione R."/>
            <person name="Hildebrand F."/>
            <person name="Pallen M.J."/>
        </authorList>
    </citation>
    <scope>NUCLEOTIDE SEQUENCE</scope>
    <source>
        <strain evidence="5">CHK171-505</strain>
    </source>
</reference>
<keyword evidence="3" id="KW-0324">Glycolysis</keyword>
<gene>
    <name evidence="5" type="primary">pgi</name>
    <name evidence="5" type="ORF">H9948_11710</name>
</gene>
<dbReference type="PROSITE" id="PS00174">
    <property type="entry name" value="P_GLUCOSE_ISOMERASE_2"/>
    <property type="match status" value="1"/>
</dbReference>
<dbReference type="GO" id="GO:0006096">
    <property type="term" value="P:glycolytic process"/>
    <property type="evidence" value="ECO:0007669"/>
    <property type="project" value="UniProtKB-KW"/>
</dbReference>
<dbReference type="EMBL" id="DWYW01000275">
    <property type="protein sequence ID" value="HJA91442.1"/>
    <property type="molecule type" value="Genomic_DNA"/>
</dbReference>
<dbReference type="EC" id="5.3.1.9" evidence="1"/>
<dbReference type="Gene3D" id="3.40.50.10490">
    <property type="entry name" value="Glucose-6-phosphate isomerase like protein, domain 1"/>
    <property type="match status" value="1"/>
</dbReference>
<dbReference type="GO" id="GO:0048029">
    <property type="term" value="F:monosaccharide binding"/>
    <property type="evidence" value="ECO:0007669"/>
    <property type="project" value="TreeGrafter"/>
</dbReference>
<dbReference type="PANTHER" id="PTHR11469:SF1">
    <property type="entry name" value="GLUCOSE-6-PHOSPHATE ISOMERASE"/>
    <property type="match status" value="1"/>
</dbReference>
<reference evidence="5" key="2">
    <citation type="submission" date="2021-04" db="EMBL/GenBank/DDBJ databases">
        <authorList>
            <person name="Gilroy R."/>
        </authorList>
    </citation>
    <scope>NUCLEOTIDE SEQUENCE</scope>
    <source>
        <strain evidence="5">CHK171-505</strain>
    </source>
</reference>
<dbReference type="GO" id="GO:0097367">
    <property type="term" value="F:carbohydrate derivative binding"/>
    <property type="evidence" value="ECO:0007669"/>
    <property type="project" value="InterPro"/>
</dbReference>
<accession>A0A9D2I388</accession>
<feature type="non-terminal residue" evidence="5">
    <location>
        <position position="1"/>
    </location>
</feature>
<evidence type="ECO:0000313" key="6">
    <source>
        <dbReference type="Proteomes" id="UP000886856"/>
    </source>
</evidence>
<evidence type="ECO:0000256" key="1">
    <source>
        <dbReference type="ARBA" id="ARBA00011952"/>
    </source>
</evidence>
<organism evidence="5 6">
    <name type="scientific">Candidatus Jeotgalibaca merdavium</name>
    <dbReference type="NCBI Taxonomy" id="2838627"/>
    <lineage>
        <taxon>Bacteria</taxon>
        <taxon>Bacillati</taxon>
        <taxon>Bacillota</taxon>
        <taxon>Bacilli</taxon>
        <taxon>Lactobacillales</taxon>
        <taxon>Carnobacteriaceae</taxon>
        <taxon>Jeotgalibaca</taxon>
    </lineage>
</organism>
<dbReference type="PRINTS" id="PR00662">
    <property type="entry name" value="G6PISOMERASE"/>
</dbReference>
<dbReference type="InterPro" id="IPR018189">
    <property type="entry name" value="Phosphoglucose_isomerase_CS"/>
</dbReference>
<dbReference type="InterPro" id="IPR035482">
    <property type="entry name" value="SIS_PGI_2"/>
</dbReference>
<dbReference type="PROSITE" id="PS51463">
    <property type="entry name" value="P_GLUCOSE_ISOMERASE_3"/>
    <property type="match status" value="1"/>
</dbReference>
<dbReference type="CDD" id="cd05016">
    <property type="entry name" value="SIS_PGI_2"/>
    <property type="match status" value="1"/>
</dbReference>
<dbReference type="GO" id="GO:0004347">
    <property type="term" value="F:glucose-6-phosphate isomerase activity"/>
    <property type="evidence" value="ECO:0007669"/>
    <property type="project" value="UniProtKB-EC"/>
</dbReference>
<sequence length="117" mass="12898">HDMEIPSEPDNLDGLGYLEGKTMDFANTKAYEAVVAAHTAGGVPVMTVHIPKEDEYTLGYLIYFFEVAMGISGYLNGINPFNQPGVEAYKVNMFGLLGKTGYEEIGKKLRAEMNENK</sequence>
<dbReference type="InterPro" id="IPR001672">
    <property type="entry name" value="G6P_Isomerase"/>
</dbReference>
<comment type="caution">
    <text evidence="5">The sequence shown here is derived from an EMBL/GenBank/DDBJ whole genome shotgun (WGS) entry which is preliminary data.</text>
</comment>
<evidence type="ECO:0000256" key="4">
    <source>
        <dbReference type="ARBA" id="ARBA00023235"/>
    </source>
</evidence>
<dbReference type="AlphaFoldDB" id="A0A9D2I388"/>
<keyword evidence="4 5" id="KW-0413">Isomerase</keyword>
<dbReference type="GO" id="GO:0006094">
    <property type="term" value="P:gluconeogenesis"/>
    <property type="evidence" value="ECO:0007669"/>
    <property type="project" value="UniProtKB-KW"/>
</dbReference>
<proteinExistence type="predicted"/>
<protein>
    <recommendedName>
        <fullName evidence="1">glucose-6-phosphate isomerase</fullName>
        <ecNumber evidence="1">5.3.1.9</ecNumber>
    </recommendedName>
</protein>
<evidence type="ECO:0000256" key="2">
    <source>
        <dbReference type="ARBA" id="ARBA00022432"/>
    </source>
</evidence>
<dbReference type="GO" id="GO:0051156">
    <property type="term" value="P:glucose 6-phosphate metabolic process"/>
    <property type="evidence" value="ECO:0007669"/>
    <property type="project" value="TreeGrafter"/>
</dbReference>
<dbReference type="Proteomes" id="UP000886856">
    <property type="component" value="Unassembled WGS sequence"/>
</dbReference>
<dbReference type="PANTHER" id="PTHR11469">
    <property type="entry name" value="GLUCOSE-6-PHOSPHATE ISOMERASE"/>
    <property type="match status" value="1"/>
</dbReference>
<dbReference type="SUPFAM" id="SSF53697">
    <property type="entry name" value="SIS domain"/>
    <property type="match status" value="1"/>
</dbReference>
<dbReference type="InterPro" id="IPR046348">
    <property type="entry name" value="SIS_dom_sf"/>
</dbReference>
<evidence type="ECO:0000313" key="5">
    <source>
        <dbReference type="EMBL" id="HJA91442.1"/>
    </source>
</evidence>